<dbReference type="EMBL" id="JAPFFF010000006">
    <property type="protein sequence ID" value="KAK8888326.1"/>
    <property type="molecule type" value="Genomic_DNA"/>
</dbReference>
<evidence type="ECO:0000313" key="7">
    <source>
        <dbReference type="Proteomes" id="UP001470230"/>
    </source>
</evidence>
<evidence type="ECO:0000313" key="6">
    <source>
        <dbReference type="EMBL" id="KAK8888326.1"/>
    </source>
</evidence>
<accession>A0ABR2KB29</accession>
<name>A0ABR2KB29_9EUKA</name>
<dbReference type="InterPro" id="IPR013714">
    <property type="entry name" value="Golgi_TVP15"/>
</dbReference>
<gene>
    <name evidence="6" type="ORF">M9Y10_039393</name>
</gene>
<feature type="transmembrane region" description="Helical" evidence="5">
    <location>
        <begin position="113"/>
        <end position="137"/>
    </location>
</feature>
<keyword evidence="7" id="KW-1185">Reference proteome</keyword>
<sequence length="139" mass="15291">MKFGFDTVLCILAVCIDAIAAAAYYLNFDGDQKITTGYAPRRGDRIDWVKEANIYFYINFSKFALGLICIVFGIIEILLIFIPEKLSFLDSCLVRGIVYAFSGIAVLGCSNDLGIAAGILQMIIALVMIVWGIVVLVKH</sequence>
<evidence type="ECO:0000256" key="1">
    <source>
        <dbReference type="ARBA" id="ARBA00004141"/>
    </source>
</evidence>
<dbReference type="Proteomes" id="UP001470230">
    <property type="component" value="Unassembled WGS sequence"/>
</dbReference>
<reference evidence="6 7" key="1">
    <citation type="submission" date="2024-04" db="EMBL/GenBank/DDBJ databases">
        <title>Tritrichomonas musculus Genome.</title>
        <authorList>
            <person name="Alves-Ferreira E."/>
            <person name="Grigg M."/>
            <person name="Lorenzi H."/>
            <person name="Galac M."/>
        </authorList>
    </citation>
    <scope>NUCLEOTIDE SEQUENCE [LARGE SCALE GENOMIC DNA]</scope>
    <source>
        <strain evidence="6 7">EAF2021</strain>
    </source>
</reference>
<feature type="transmembrane region" description="Helical" evidence="5">
    <location>
        <begin position="7"/>
        <end position="26"/>
    </location>
</feature>
<comment type="caution">
    <text evidence="6">The sequence shown here is derived from an EMBL/GenBank/DDBJ whole genome shotgun (WGS) entry which is preliminary data.</text>
</comment>
<evidence type="ECO:0000256" key="5">
    <source>
        <dbReference type="SAM" id="Phobius"/>
    </source>
</evidence>
<protein>
    <submittedName>
        <fullName evidence="6">Uncharacterized protein</fullName>
    </submittedName>
</protein>
<dbReference type="Pfam" id="PF08507">
    <property type="entry name" value="COPI_assoc"/>
    <property type="match status" value="1"/>
</dbReference>
<proteinExistence type="predicted"/>
<keyword evidence="4 5" id="KW-0472">Membrane</keyword>
<evidence type="ECO:0000256" key="2">
    <source>
        <dbReference type="ARBA" id="ARBA00022692"/>
    </source>
</evidence>
<evidence type="ECO:0000256" key="4">
    <source>
        <dbReference type="ARBA" id="ARBA00023136"/>
    </source>
</evidence>
<feature type="transmembrane region" description="Helical" evidence="5">
    <location>
        <begin position="54"/>
        <end position="81"/>
    </location>
</feature>
<keyword evidence="3 5" id="KW-1133">Transmembrane helix</keyword>
<evidence type="ECO:0000256" key="3">
    <source>
        <dbReference type="ARBA" id="ARBA00022989"/>
    </source>
</evidence>
<keyword evidence="2 5" id="KW-0812">Transmembrane</keyword>
<comment type="subcellular location">
    <subcellularLocation>
        <location evidence="1">Membrane</location>
        <topology evidence="1">Multi-pass membrane protein</topology>
    </subcellularLocation>
</comment>
<organism evidence="6 7">
    <name type="scientific">Tritrichomonas musculus</name>
    <dbReference type="NCBI Taxonomy" id="1915356"/>
    <lineage>
        <taxon>Eukaryota</taxon>
        <taxon>Metamonada</taxon>
        <taxon>Parabasalia</taxon>
        <taxon>Tritrichomonadida</taxon>
        <taxon>Tritrichomonadidae</taxon>
        <taxon>Tritrichomonas</taxon>
    </lineage>
</organism>